<dbReference type="GO" id="GO:0005829">
    <property type="term" value="C:cytosol"/>
    <property type="evidence" value="ECO:0007669"/>
    <property type="project" value="GOC"/>
</dbReference>
<dbReference type="InterPro" id="IPR055505">
    <property type="entry name" value="DUF7077"/>
</dbReference>
<feature type="compositionally biased region" description="Polar residues" evidence="4">
    <location>
        <begin position="78"/>
        <end position="87"/>
    </location>
</feature>
<evidence type="ECO:0000256" key="2">
    <source>
        <dbReference type="ARBA" id="ARBA00022448"/>
    </source>
</evidence>
<feature type="region of interest" description="Disordered" evidence="4">
    <location>
        <begin position="72"/>
        <end position="109"/>
    </location>
</feature>
<comment type="caution">
    <text evidence="8">The sequence shown here is derived from an EMBL/GenBank/DDBJ whole genome shotgun (WGS) entry which is preliminary data.</text>
</comment>
<dbReference type="Proteomes" id="UP001274830">
    <property type="component" value="Unassembled WGS sequence"/>
</dbReference>
<proteinExistence type="predicted"/>
<evidence type="ECO:0000313" key="9">
    <source>
        <dbReference type="Proteomes" id="UP001274830"/>
    </source>
</evidence>
<evidence type="ECO:0000313" key="8">
    <source>
        <dbReference type="EMBL" id="KAK3671079.1"/>
    </source>
</evidence>
<organism evidence="8 9">
    <name type="scientific">Recurvomyces mirabilis</name>
    <dbReference type="NCBI Taxonomy" id="574656"/>
    <lineage>
        <taxon>Eukaryota</taxon>
        <taxon>Fungi</taxon>
        <taxon>Dikarya</taxon>
        <taxon>Ascomycota</taxon>
        <taxon>Pezizomycotina</taxon>
        <taxon>Dothideomycetes</taxon>
        <taxon>Dothideomycetidae</taxon>
        <taxon>Mycosphaerellales</taxon>
        <taxon>Teratosphaeriaceae</taxon>
        <taxon>Recurvomyces</taxon>
    </lineage>
</organism>
<evidence type="ECO:0000259" key="5">
    <source>
        <dbReference type="Pfam" id="PF12584"/>
    </source>
</evidence>
<feature type="compositionally biased region" description="Basic and acidic residues" evidence="4">
    <location>
        <begin position="91"/>
        <end position="102"/>
    </location>
</feature>
<feature type="domain" description="TRAPPC10/Trs130 C-terminal" evidence="5">
    <location>
        <begin position="1294"/>
        <end position="1447"/>
    </location>
</feature>
<feature type="domain" description="DUF7077" evidence="7">
    <location>
        <begin position="965"/>
        <end position="1079"/>
    </location>
</feature>
<evidence type="ECO:0000259" key="6">
    <source>
        <dbReference type="Pfam" id="PF23036"/>
    </source>
</evidence>
<evidence type="ECO:0000256" key="1">
    <source>
        <dbReference type="ARBA" id="ARBA00004555"/>
    </source>
</evidence>
<name>A0AAE0WGP7_9PEZI</name>
<dbReference type="InterPro" id="IPR056913">
    <property type="entry name" value="TRAPPC10/Trs130_N"/>
</dbReference>
<evidence type="ECO:0000256" key="3">
    <source>
        <dbReference type="ARBA" id="ARBA00023034"/>
    </source>
</evidence>
<dbReference type="Pfam" id="PF24965">
    <property type="entry name" value="TRS130_4HB"/>
    <property type="match status" value="1"/>
</dbReference>
<dbReference type="InterPro" id="IPR022233">
    <property type="entry name" value="TRAPPC10/Trs130_C"/>
</dbReference>
<dbReference type="Pfam" id="PF23274">
    <property type="entry name" value="DUF7077"/>
    <property type="match status" value="1"/>
</dbReference>
<keyword evidence="2" id="KW-0813">Transport</keyword>
<evidence type="ECO:0000259" key="7">
    <source>
        <dbReference type="Pfam" id="PF23274"/>
    </source>
</evidence>
<protein>
    <recommendedName>
        <fullName evidence="10">Trafficking protein particle complex subunit 10</fullName>
    </recommendedName>
</protein>
<evidence type="ECO:0008006" key="10">
    <source>
        <dbReference type="Google" id="ProtNLM"/>
    </source>
</evidence>
<dbReference type="Pfam" id="PF12584">
    <property type="entry name" value="TRAPPC10"/>
    <property type="match status" value="1"/>
</dbReference>
<sequence length="1478" mass="164836">MAARVVEAASSSSKVTVEYHDPSGVFPLVSRSIADRLPLRNLNWQSPSRPLRQIRQLHVEFVADKYTQTNLRPPIQRFDSTGPSSSFDILRGGKDDRKDAPKQRRHQIPGLKTSPYLKIYILRCDDKDTYKETERKRIREWIRENTQTEGKRGEEHDAFEWMILHVVIPDTVAASEPRWRESTRAPDELKERKTSNIKIPGKSKGTVFDRLRADFNESSKTGQDRVSQIRLQKSDVSPDLLPTPAVATTLEETLQERELAWKDLMDKFKVMLLGPFDTRVRKYEADIADQEARRSLPGWNFCTFFIHKEGLAKALESIGLVEDALAIYDELLFGLETAVRELASGQADGTATRFAAFTDDIEARILDKNGVNGSHDEGTFHVDSDSSRLFDKDYREKIVRSDISVFDFFSYMFSRQQALILRLANTHAARAEMGASSLKEGGEDLVLMSEVCWRASTFIHNNARTLRQDLIARRDHTGESILPRDMASLVCSWMYAVAEYVLAETSAPVLALTQADAKPVANGSPFKPKRSEFDFATGANPYPQRQSSLITIRKSAPELRRPASVIAESIGSPPASAGKEIAGGQGADIPGLPELANYRAELVMMQRKVLEQLAEIRGWRAGWSALKAESQDVVEEVDVDDDHEAEEETEAVAAAEKEGEDSAVLSAMLSSTLDLQLHTEKTFRTAFEQLCDQAMRYYALATQTKSVDAIVGDLAMLKRQQGDLTSAETFLKHLLPDHETGGWNDTEQRLLTVYADVLRQLGSMEVYLKTMLKCLGRMAGVRLASKHPIMLDFSVSSFGSGSGVDISMQRAIEASSDLDKEQALSVDDFFTDLRLERDITHLEEKDGFALRLHFRSVLDEEFAIDEISLRLAGIKDPKQDIILVNGRPVGIRHGLMKLDLLSDTTCLGAFSADRLTFRAGKLCFTHDFSRKREPALQINGEDVLTAQRPASDDMVPLVFLYPAQQAFDCQVTLAKNIYLDKPRHILLTLSSGWNEIQGITVKVKPTSAGLRLHLATATFEGIARDDSTEQKSGHISLSELARDETAVVKIPYTCESATSDISIRLEVRYETAQGSFCLSDLVTRRHELPLDVDVDDNFRLDTLFSRFTVRTAHTAPIVITNSTLKESSVYAVTPLASSDILTVHSASSASLLYKITTKTMEKKQMSKHDAALSLSLRYISTEELLTEMMRERLALSLQDSDYGAFSRLLLPLMTQRCKDHLSNMDLFKAVALNQVKMPAFEDIAWHEVVVVLPSMVRDQLDEWLRAWHKQHTSLPIDYKSPMAQRLQRWITLSVEVPTLDMVFGAALSLDIDPAAGDTHTSITKIGKPINAELRLRHSNGWSAVRLLGQKVRGTAALQSFIVDIQADPDTWLLGGPRRVRFTPKDDDEPTVLKLMLIPIAVGRHSLPIVDILPDLGSNEDGSAKVGGADAVMCETYYESSGMIVEVIRDVRTTKVVVMDSTAEAKQDASTGEAIGDHG</sequence>
<dbReference type="PANTHER" id="PTHR13251:SF3">
    <property type="entry name" value="TRAFFICKING PROTEIN PARTICLE COMPLEX SUBUNIT 10"/>
    <property type="match status" value="1"/>
</dbReference>
<gene>
    <name evidence="8" type="ORF">LTR78_009040</name>
</gene>
<evidence type="ECO:0000256" key="4">
    <source>
        <dbReference type="SAM" id="MobiDB-lite"/>
    </source>
</evidence>
<dbReference type="PANTHER" id="PTHR13251">
    <property type="entry name" value="EPILEPSY HOLOPROSENCEPHALY CANDIDATE 1/TMEM1"/>
    <property type="match status" value="1"/>
</dbReference>
<comment type="subcellular location">
    <subcellularLocation>
        <location evidence="1">Golgi apparatus</location>
    </subcellularLocation>
</comment>
<dbReference type="GO" id="GO:0034498">
    <property type="term" value="P:early endosome to Golgi transport"/>
    <property type="evidence" value="ECO:0007669"/>
    <property type="project" value="TreeGrafter"/>
</dbReference>
<reference evidence="8" key="1">
    <citation type="submission" date="2023-07" db="EMBL/GenBank/DDBJ databases">
        <title>Black Yeasts Isolated from many extreme environments.</title>
        <authorList>
            <person name="Coleine C."/>
            <person name="Stajich J.E."/>
            <person name="Selbmann L."/>
        </authorList>
    </citation>
    <scope>NUCLEOTIDE SEQUENCE</scope>
    <source>
        <strain evidence="8">CCFEE 5485</strain>
    </source>
</reference>
<dbReference type="GO" id="GO:1990071">
    <property type="term" value="C:TRAPPII protein complex"/>
    <property type="evidence" value="ECO:0007669"/>
    <property type="project" value="InterPro"/>
</dbReference>
<accession>A0AAE0WGP7</accession>
<keyword evidence="9" id="KW-1185">Reference proteome</keyword>
<dbReference type="EMBL" id="JAUTXT010000047">
    <property type="protein sequence ID" value="KAK3671079.1"/>
    <property type="molecule type" value="Genomic_DNA"/>
</dbReference>
<feature type="domain" description="TRAPPC10/Trs130 N-terminal" evidence="6">
    <location>
        <begin position="103"/>
        <end position="426"/>
    </location>
</feature>
<dbReference type="GO" id="GO:0006891">
    <property type="term" value="P:intra-Golgi vesicle-mediated transport"/>
    <property type="evidence" value="ECO:0007669"/>
    <property type="project" value="TreeGrafter"/>
</dbReference>
<dbReference type="InterPro" id="IPR045126">
    <property type="entry name" value="TRAPPC10/Trs130"/>
</dbReference>
<keyword evidence="3" id="KW-0333">Golgi apparatus</keyword>
<dbReference type="Pfam" id="PF23036">
    <property type="entry name" value="TRAPPC10_1st"/>
    <property type="match status" value="1"/>
</dbReference>